<dbReference type="Proteomes" id="UP000807469">
    <property type="component" value="Unassembled WGS sequence"/>
</dbReference>
<gene>
    <name evidence="1" type="ORF">BDN70DRAFT_883787</name>
</gene>
<sequence length="158" mass="17599">MCSPGVMEALRRIARAMPITPPPPPLEPLLMKALQSDDVVKVNPALRQPIPAENEVPLTCTGNFVTSMKAIQIVIPARSVSWGTRFTNLHAVSFNVVPSKIEQRRGPYDRPSFQFIFQQFQYSYTSQASSSVRRSLSFPSSSFWEGCVRNNAAELARS</sequence>
<name>A0A9P5YVB2_9AGAR</name>
<accession>A0A9P5YVB2</accession>
<dbReference type="EMBL" id="MU155335">
    <property type="protein sequence ID" value="KAF9475365.1"/>
    <property type="molecule type" value="Genomic_DNA"/>
</dbReference>
<organism evidence="1 2">
    <name type="scientific">Pholiota conissans</name>
    <dbReference type="NCBI Taxonomy" id="109636"/>
    <lineage>
        <taxon>Eukaryota</taxon>
        <taxon>Fungi</taxon>
        <taxon>Dikarya</taxon>
        <taxon>Basidiomycota</taxon>
        <taxon>Agaricomycotina</taxon>
        <taxon>Agaricomycetes</taxon>
        <taxon>Agaricomycetidae</taxon>
        <taxon>Agaricales</taxon>
        <taxon>Agaricineae</taxon>
        <taxon>Strophariaceae</taxon>
        <taxon>Pholiota</taxon>
    </lineage>
</organism>
<evidence type="ECO:0000313" key="2">
    <source>
        <dbReference type="Proteomes" id="UP000807469"/>
    </source>
</evidence>
<proteinExistence type="predicted"/>
<keyword evidence="2" id="KW-1185">Reference proteome</keyword>
<dbReference type="AlphaFoldDB" id="A0A9P5YVB2"/>
<reference evidence="1" key="1">
    <citation type="submission" date="2020-11" db="EMBL/GenBank/DDBJ databases">
        <authorList>
            <consortium name="DOE Joint Genome Institute"/>
            <person name="Ahrendt S."/>
            <person name="Riley R."/>
            <person name="Andreopoulos W."/>
            <person name="Labutti K."/>
            <person name="Pangilinan J."/>
            <person name="Ruiz-Duenas F.J."/>
            <person name="Barrasa J.M."/>
            <person name="Sanchez-Garcia M."/>
            <person name="Camarero S."/>
            <person name="Miyauchi S."/>
            <person name="Serrano A."/>
            <person name="Linde D."/>
            <person name="Babiker R."/>
            <person name="Drula E."/>
            <person name="Ayuso-Fernandez I."/>
            <person name="Pacheco R."/>
            <person name="Padilla G."/>
            <person name="Ferreira P."/>
            <person name="Barriuso J."/>
            <person name="Kellner H."/>
            <person name="Castanera R."/>
            <person name="Alfaro M."/>
            <person name="Ramirez L."/>
            <person name="Pisabarro A.G."/>
            <person name="Kuo A."/>
            <person name="Tritt A."/>
            <person name="Lipzen A."/>
            <person name="He G."/>
            <person name="Yan M."/>
            <person name="Ng V."/>
            <person name="Cullen D."/>
            <person name="Martin F."/>
            <person name="Rosso M.-N."/>
            <person name="Henrissat B."/>
            <person name="Hibbett D."/>
            <person name="Martinez A.T."/>
            <person name="Grigoriev I.V."/>
        </authorList>
    </citation>
    <scope>NUCLEOTIDE SEQUENCE</scope>
    <source>
        <strain evidence="1">CIRM-BRFM 674</strain>
    </source>
</reference>
<comment type="caution">
    <text evidence="1">The sequence shown here is derived from an EMBL/GenBank/DDBJ whole genome shotgun (WGS) entry which is preliminary data.</text>
</comment>
<evidence type="ECO:0000313" key="1">
    <source>
        <dbReference type="EMBL" id="KAF9475365.1"/>
    </source>
</evidence>
<protein>
    <submittedName>
        <fullName evidence="1">Uncharacterized protein</fullName>
    </submittedName>
</protein>